<dbReference type="Proteomes" id="UP000026915">
    <property type="component" value="Chromosome 3"/>
</dbReference>
<dbReference type="EMBL" id="CM001881">
    <property type="protein sequence ID" value="EOY22777.1"/>
    <property type="molecule type" value="Genomic_DNA"/>
</dbReference>
<evidence type="ECO:0000313" key="2">
    <source>
        <dbReference type="Proteomes" id="UP000026915"/>
    </source>
</evidence>
<reference evidence="1 2" key="1">
    <citation type="journal article" date="2013" name="Genome Biol.">
        <title>The genome sequence of the most widely cultivated cacao type and its use to identify candidate genes regulating pod color.</title>
        <authorList>
            <person name="Motamayor J.C."/>
            <person name="Mockaitis K."/>
            <person name="Schmutz J."/>
            <person name="Haiminen N."/>
            <person name="Iii D.L."/>
            <person name="Cornejo O."/>
            <person name="Findley S.D."/>
            <person name="Zheng P."/>
            <person name="Utro F."/>
            <person name="Royaert S."/>
            <person name="Saski C."/>
            <person name="Jenkins J."/>
            <person name="Podicheti R."/>
            <person name="Zhao M."/>
            <person name="Scheffler B.E."/>
            <person name="Stack J.C."/>
            <person name="Feltus F.A."/>
            <person name="Mustiga G.M."/>
            <person name="Amores F."/>
            <person name="Phillips W."/>
            <person name="Marelli J.P."/>
            <person name="May G.D."/>
            <person name="Shapiro H."/>
            <person name="Ma J."/>
            <person name="Bustamante C.D."/>
            <person name="Schnell R.J."/>
            <person name="Main D."/>
            <person name="Gilbert D."/>
            <person name="Parida L."/>
            <person name="Kuhn D.N."/>
        </authorList>
    </citation>
    <scope>NUCLEOTIDE SEQUENCE [LARGE SCALE GENOMIC DNA]</scope>
    <source>
        <strain evidence="2">cv. Matina 1-6</strain>
    </source>
</reference>
<accession>A0A061G0R1</accession>
<keyword evidence="2" id="KW-1185">Reference proteome</keyword>
<name>A0A061G0R1_THECC</name>
<protein>
    <submittedName>
        <fullName evidence="1">Uncharacterized protein</fullName>
    </submittedName>
</protein>
<proteinExistence type="predicted"/>
<organism evidence="1 2">
    <name type="scientific">Theobroma cacao</name>
    <name type="common">Cacao</name>
    <name type="synonym">Cocoa</name>
    <dbReference type="NCBI Taxonomy" id="3641"/>
    <lineage>
        <taxon>Eukaryota</taxon>
        <taxon>Viridiplantae</taxon>
        <taxon>Streptophyta</taxon>
        <taxon>Embryophyta</taxon>
        <taxon>Tracheophyta</taxon>
        <taxon>Spermatophyta</taxon>
        <taxon>Magnoliopsida</taxon>
        <taxon>eudicotyledons</taxon>
        <taxon>Gunneridae</taxon>
        <taxon>Pentapetalae</taxon>
        <taxon>rosids</taxon>
        <taxon>malvids</taxon>
        <taxon>Malvales</taxon>
        <taxon>Malvaceae</taxon>
        <taxon>Byttnerioideae</taxon>
        <taxon>Theobroma</taxon>
    </lineage>
</organism>
<gene>
    <name evidence="1" type="ORF">TCM_014848</name>
</gene>
<dbReference type="HOGENOM" id="CLU_2214756_0_0_1"/>
<dbReference type="AlphaFoldDB" id="A0A061G0R1"/>
<sequence>MILSFDINKAKLGTLQREVPSWYWALMKKIVYVLSYVLGPSNLCKCIHSCYPLRAKGKLLCYLKGPCPNHRTTFMHLLASFRMTYNKQWISKGKIHCNSVIKLFQFT</sequence>
<evidence type="ECO:0000313" key="1">
    <source>
        <dbReference type="EMBL" id="EOY22777.1"/>
    </source>
</evidence>
<dbReference type="Gramene" id="EOY22777">
    <property type="protein sequence ID" value="EOY22777"/>
    <property type="gene ID" value="TCM_014848"/>
</dbReference>
<dbReference type="InParanoid" id="A0A061G0R1"/>